<dbReference type="InterPro" id="IPR054691">
    <property type="entry name" value="LeuA/HCS_post-cat"/>
</dbReference>
<evidence type="ECO:0000259" key="4">
    <source>
        <dbReference type="PROSITE" id="PS50991"/>
    </source>
</evidence>
<dbReference type="Pfam" id="PF00682">
    <property type="entry name" value="HMGL-like"/>
    <property type="match status" value="1"/>
</dbReference>
<proteinExistence type="inferred from homology"/>
<comment type="caution">
    <text evidence="5">The sequence shown here is derived from an EMBL/GenBank/DDBJ whole genome shotgun (WGS) entry which is preliminary data.</text>
</comment>
<dbReference type="STRING" id="1121097.GCA_000428125_01102"/>
<gene>
    <name evidence="5" type="ORF">JCM15093_449</name>
</gene>
<name>A0A069D583_9BACE</name>
<dbReference type="PANTHER" id="PTHR42880:SF1">
    <property type="entry name" value="ISOPROPYLMALATE_HOMOCITRATE_CITRAMALATE SYNTHASE FAMILY PROTEIN"/>
    <property type="match status" value="1"/>
</dbReference>
<evidence type="ECO:0000313" key="5">
    <source>
        <dbReference type="EMBL" id="GAK35359.1"/>
    </source>
</evidence>
<evidence type="ECO:0000313" key="6">
    <source>
        <dbReference type="Proteomes" id="UP000027601"/>
    </source>
</evidence>
<dbReference type="Pfam" id="PF22617">
    <property type="entry name" value="HCS_D2"/>
    <property type="match status" value="1"/>
</dbReference>
<dbReference type="CDD" id="cd07939">
    <property type="entry name" value="DRE_TIM_NifV"/>
    <property type="match status" value="1"/>
</dbReference>
<evidence type="ECO:0000256" key="3">
    <source>
        <dbReference type="RuleBase" id="RU003523"/>
    </source>
</evidence>
<keyword evidence="6" id="KW-1185">Reference proteome</keyword>
<dbReference type="GO" id="GO:0019752">
    <property type="term" value="P:carboxylic acid metabolic process"/>
    <property type="evidence" value="ECO:0007669"/>
    <property type="project" value="InterPro"/>
</dbReference>
<evidence type="ECO:0000256" key="2">
    <source>
        <dbReference type="ARBA" id="ARBA00022679"/>
    </source>
</evidence>
<dbReference type="Gene3D" id="1.10.238.260">
    <property type="match status" value="1"/>
</dbReference>
<dbReference type="InterPro" id="IPR002034">
    <property type="entry name" value="AIPM/Hcit_synth_CS"/>
</dbReference>
<dbReference type="PANTHER" id="PTHR42880">
    <property type="entry name" value="HOMOCITRATE SYNTHASE"/>
    <property type="match status" value="1"/>
</dbReference>
<feature type="domain" description="Pyruvate carboxyltransferase" evidence="4">
    <location>
        <begin position="14"/>
        <end position="265"/>
    </location>
</feature>
<dbReference type="PROSITE" id="PS00816">
    <property type="entry name" value="AIPM_HOMOCIT_SYNTH_2"/>
    <property type="match status" value="1"/>
</dbReference>
<accession>A0A069D583</accession>
<dbReference type="SUPFAM" id="SSF51569">
    <property type="entry name" value="Aldolase"/>
    <property type="match status" value="1"/>
</dbReference>
<dbReference type="eggNOG" id="COG0119">
    <property type="taxonomic scope" value="Bacteria"/>
</dbReference>
<dbReference type="PROSITE" id="PS50991">
    <property type="entry name" value="PYR_CT"/>
    <property type="match status" value="1"/>
</dbReference>
<dbReference type="InterPro" id="IPR013477">
    <property type="entry name" value="NifV/FrbC"/>
</dbReference>
<dbReference type="GO" id="GO:0046912">
    <property type="term" value="F:acyltransferase activity, acyl groups converted into alkyl on transfer"/>
    <property type="evidence" value="ECO:0007669"/>
    <property type="project" value="InterPro"/>
</dbReference>
<comment type="similarity">
    <text evidence="1 3">Belongs to the alpha-IPM synthase/homocitrate synthase family.</text>
</comment>
<reference evidence="5 6" key="1">
    <citation type="journal article" date="2015" name="Microbes Environ.">
        <title>Distribution and evolution of nitrogen fixation genes in the phylum bacteroidetes.</title>
        <authorList>
            <person name="Inoue J."/>
            <person name="Oshima K."/>
            <person name="Suda W."/>
            <person name="Sakamoto M."/>
            <person name="Iino T."/>
            <person name="Noda S."/>
            <person name="Hongoh Y."/>
            <person name="Hattori M."/>
            <person name="Ohkuma M."/>
        </authorList>
    </citation>
    <scope>NUCLEOTIDE SEQUENCE [LARGE SCALE GENOMIC DNA]</scope>
    <source>
        <strain evidence="5 6">JCM 15093</strain>
    </source>
</reference>
<sequence>MRKIPDFRMKHPQAHIIDTTLRDGEQAAGVVFSLEEKLKIAGLLHNAAVPEVEIGTPAISTKEKENIKTLVGAGFSFKCLAWCRALPQDIDRAAETGVQGVHISFPVSSIHLRALGKNELWVITQLKEMLNYAAGRFDYVTIGAQDASRSGPSFLTDFIGHAMLYGAARIRIADTVGILNPLSVASLFGKLKKEYPAVPFEFHGHNDLGMATANTVTALLSGADAASVTVNGLGERSGNAVLEEVIMALQLSSRIETGIQTRYLTELSSFVQQASNRSLSDMKPITGKYAISHESGIHTQCLLTDRNTYQIIDALSVGRSEEPFVFGKHSGSRALCSFLSSKGCNLTERESIKMLNEVKKTSDKLKRSLTESELLGLYKHR</sequence>
<protein>
    <submittedName>
        <fullName evidence="5">Homocitrate synthase</fullName>
    </submittedName>
</protein>
<dbReference type="PROSITE" id="PS00815">
    <property type="entry name" value="AIPM_HOMOCIT_SYNTH_1"/>
    <property type="match status" value="1"/>
</dbReference>
<organism evidence="5 6">
    <name type="scientific">Bacteroides graminisolvens DSM 19988 = JCM 15093</name>
    <dbReference type="NCBI Taxonomy" id="1121097"/>
    <lineage>
        <taxon>Bacteria</taxon>
        <taxon>Pseudomonadati</taxon>
        <taxon>Bacteroidota</taxon>
        <taxon>Bacteroidia</taxon>
        <taxon>Bacteroidales</taxon>
        <taxon>Bacteroidaceae</taxon>
        <taxon>Bacteroides</taxon>
    </lineage>
</organism>
<dbReference type="InterPro" id="IPR013785">
    <property type="entry name" value="Aldolase_TIM"/>
</dbReference>
<dbReference type="Gene3D" id="3.20.20.70">
    <property type="entry name" value="Aldolase class I"/>
    <property type="match status" value="1"/>
</dbReference>
<keyword evidence="2 3" id="KW-0808">Transferase</keyword>
<dbReference type="Proteomes" id="UP000027601">
    <property type="component" value="Unassembled WGS sequence"/>
</dbReference>
<dbReference type="EMBL" id="BAJS01000002">
    <property type="protein sequence ID" value="GAK35359.1"/>
    <property type="molecule type" value="Genomic_DNA"/>
</dbReference>
<dbReference type="InterPro" id="IPR000891">
    <property type="entry name" value="PYR_CT"/>
</dbReference>
<dbReference type="AlphaFoldDB" id="A0A069D583"/>
<evidence type="ECO:0000256" key="1">
    <source>
        <dbReference type="ARBA" id="ARBA00006154"/>
    </source>
</evidence>